<evidence type="ECO:0000259" key="7">
    <source>
        <dbReference type="Pfam" id="PF00441"/>
    </source>
</evidence>
<organism evidence="10 11">
    <name type="scientific">Pradoshia eiseniae</name>
    <dbReference type="NCBI Taxonomy" id="2064768"/>
    <lineage>
        <taxon>Bacteria</taxon>
        <taxon>Bacillati</taxon>
        <taxon>Bacillota</taxon>
        <taxon>Bacilli</taxon>
        <taxon>Bacillales</taxon>
        <taxon>Bacillaceae</taxon>
        <taxon>Pradoshia</taxon>
    </lineage>
</organism>
<dbReference type="Proteomes" id="UP000239663">
    <property type="component" value="Unassembled WGS sequence"/>
</dbReference>
<evidence type="ECO:0000259" key="9">
    <source>
        <dbReference type="Pfam" id="PF02771"/>
    </source>
</evidence>
<dbReference type="Pfam" id="PF00441">
    <property type="entry name" value="Acyl-CoA_dh_1"/>
    <property type="match status" value="1"/>
</dbReference>
<feature type="domain" description="Acyl-CoA oxidase/dehydrogenase middle" evidence="8">
    <location>
        <begin position="133"/>
        <end position="230"/>
    </location>
</feature>
<dbReference type="Pfam" id="PF02771">
    <property type="entry name" value="Acyl-CoA_dh_N"/>
    <property type="match status" value="1"/>
</dbReference>
<dbReference type="InterPro" id="IPR036250">
    <property type="entry name" value="AcylCo_DH-like_C"/>
</dbReference>
<protein>
    <submittedName>
        <fullName evidence="10">Acyl-CoA dehydrogenase</fullName>
    </submittedName>
</protein>
<evidence type="ECO:0000256" key="5">
    <source>
        <dbReference type="ARBA" id="ARBA00023002"/>
    </source>
</evidence>
<evidence type="ECO:0000259" key="8">
    <source>
        <dbReference type="Pfam" id="PF02770"/>
    </source>
</evidence>
<name>A0A2S7MWU1_9BACI</name>
<evidence type="ECO:0000256" key="6">
    <source>
        <dbReference type="RuleBase" id="RU362125"/>
    </source>
</evidence>
<proteinExistence type="inferred from homology"/>
<feature type="domain" description="Acyl-CoA dehydrogenase/oxidase C-terminal" evidence="7">
    <location>
        <begin position="242"/>
        <end position="390"/>
    </location>
</feature>
<dbReference type="PROSITE" id="PS00073">
    <property type="entry name" value="ACYL_COA_DH_2"/>
    <property type="match status" value="1"/>
</dbReference>
<evidence type="ECO:0000256" key="4">
    <source>
        <dbReference type="ARBA" id="ARBA00022827"/>
    </source>
</evidence>
<accession>A0A2S7MWU1</accession>
<dbReference type="InterPro" id="IPR046373">
    <property type="entry name" value="Acyl-CoA_Oxase/DH_mid-dom_sf"/>
</dbReference>
<evidence type="ECO:0000313" key="11">
    <source>
        <dbReference type="Proteomes" id="UP000239663"/>
    </source>
</evidence>
<dbReference type="InterPro" id="IPR006091">
    <property type="entry name" value="Acyl-CoA_Oxase/DH_mid-dom"/>
</dbReference>
<dbReference type="OrthoDB" id="9802447at2"/>
<dbReference type="EMBL" id="PKOZ01000012">
    <property type="protein sequence ID" value="PQD94217.1"/>
    <property type="molecule type" value="Genomic_DNA"/>
</dbReference>
<comment type="similarity">
    <text evidence="2 6">Belongs to the acyl-CoA dehydrogenase family.</text>
</comment>
<dbReference type="SUPFAM" id="SSF47203">
    <property type="entry name" value="Acyl-CoA dehydrogenase C-terminal domain-like"/>
    <property type="match status" value="1"/>
</dbReference>
<dbReference type="InterPro" id="IPR013786">
    <property type="entry name" value="AcylCoA_DH/ox_N"/>
</dbReference>
<dbReference type="InterPro" id="IPR009075">
    <property type="entry name" value="AcylCo_DH/oxidase_C"/>
</dbReference>
<dbReference type="Gene3D" id="1.20.140.10">
    <property type="entry name" value="Butyryl-CoA Dehydrogenase, subunit A, domain 3"/>
    <property type="match status" value="1"/>
</dbReference>
<dbReference type="Gene3D" id="2.40.110.10">
    <property type="entry name" value="Butyryl-CoA Dehydrogenase, subunit A, domain 2"/>
    <property type="match status" value="1"/>
</dbReference>
<comment type="caution">
    <text evidence="10">The sequence shown here is derived from an EMBL/GenBank/DDBJ whole genome shotgun (WGS) entry which is preliminary data.</text>
</comment>
<evidence type="ECO:0000313" key="10">
    <source>
        <dbReference type="EMBL" id="PQD94217.1"/>
    </source>
</evidence>
<dbReference type="FunFam" id="1.20.140.10:FF:000001">
    <property type="entry name" value="Acyl-CoA dehydrogenase"/>
    <property type="match status" value="1"/>
</dbReference>
<gene>
    <name evidence="10" type="ORF">CYL18_15215</name>
</gene>
<reference evidence="10 11" key="1">
    <citation type="submission" date="2017-12" db="EMBL/GenBank/DDBJ databases">
        <title>Taxonomic description and draft genome of Pradoshia cofamensis Gen. nov., sp. nov., a thermotolerant bacillale isolated from anterior gut of earthworm Eisenia fetida.</title>
        <authorList>
            <person name="Saha T."/>
            <person name="Chakraborty R."/>
        </authorList>
    </citation>
    <scope>NUCLEOTIDE SEQUENCE [LARGE SCALE GENOMIC DNA]</scope>
    <source>
        <strain evidence="10 11">EAG3</strain>
    </source>
</reference>
<dbReference type="SUPFAM" id="SSF56645">
    <property type="entry name" value="Acyl-CoA dehydrogenase NM domain-like"/>
    <property type="match status" value="1"/>
</dbReference>
<sequence>MAKTAISDKQKKERPYYTEEHVMFRDSLRTFLEKECLPYFEQWEEERLVPREFWRKMGESGFLCPSVSEEYGGAGGDFGFSAILSEETGRIGGGMAGPGAHSGIMVPYIEAFGTAKQKNKYLPGCVSGETITAIAMTEPGTGSDLAGIKTTAVKHGDEYIINGQKTFITNGIHADVVIVACKTDVNVQPAHKGISLIIVEKDTPGFSRGRKLRKVGMHAQDTAELIFEDVKVPAENLLGNEGEGFKYLMENLQQERLLAAIGGQVAVEDMLELTLSYVKEREAFGKPIAKFQNTQFILAEIATEVQLGRTFLNQLIHRHINGDQIETEVSMAKWWITDMARRNAPKCMQLHGGYGYMEEYKIARRYRDIAVSPIFAGTNEIMKVIIAKRMGL</sequence>
<dbReference type="InterPro" id="IPR006089">
    <property type="entry name" value="Acyl-CoA_DH_CS"/>
</dbReference>
<evidence type="ECO:0000256" key="1">
    <source>
        <dbReference type="ARBA" id="ARBA00001974"/>
    </source>
</evidence>
<dbReference type="PANTHER" id="PTHR43884:SF12">
    <property type="entry name" value="ISOVALERYL-COA DEHYDROGENASE, MITOCHONDRIAL-RELATED"/>
    <property type="match status" value="1"/>
</dbReference>
<dbReference type="RefSeq" id="WP_104850385.1">
    <property type="nucleotide sequence ID" value="NZ_PKOZ01000012.1"/>
</dbReference>
<comment type="cofactor">
    <cofactor evidence="1 6">
        <name>FAD</name>
        <dbReference type="ChEBI" id="CHEBI:57692"/>
    </cofactor>
</comment>
<keyword evidence="3 6" id="KW-0285">Flavoprotein</keyword>
<evidence type="ECO:0000256" key="3">
    <source>
        <dbReference type="ARBA" id="ARBA00022630"/>
    </source>
</evidence>
<dbReference type="GO" id="GO:0003995">
    <property type="term" value="F:acyl-CoA dehydrogenase activity"/>
    <property type="evidence" value="ECO:0007669"/>
    <property type="project" value="InterPro"/>
</dbReference>
<dbReference type="Gene3D" id="1.10.540.10">
    <property type="entry name" value="Acyl-CoA dehydrogenase/oxidase, N-terminal domain"/>
    <property type="match status" value="1"/>
</dbReference>
<keyword evidence="5 6" id="KW-0560">Oxidoreductase</keyword>
<evidence type="ECO:0000256" key="2">
    <source>
        <dbReference type="ARBA" id="ARBA00009347"/>
    </source>
</evidence>
<dbReference type="GO" id="GO:0050660">
    <property type="term" value="F:flavin adenine dinucleotide binding"/>
    <property type="evidence" value="ECO:0007669"/>
    <property type="project" value="InterPro"/>
</dbReference>
<dbReference type="InterPro" id="IPR009100">
    <property type="entry name" value="AcylCoA_DH/oxidase_NM_dom_sf"/>
</dbReference>
<keyword evidence="11" id="KW-1185">Reference proteome</keyword>
<dbReference type="PANTHER" id="PTHR43884">
    <property type="entry name" value="ACYL-COA DEHYDROGENASE"/>
    <property type="match status" value="1"/>
</dbReference>
<dbReference type="FunFam" id="2.40.110.10:FF:000002">
    <property type="entry name" value="Acyl-CoA dehydrogenase fadE12"/>
    <property type="match status" value="1"/>
</dbReference>
<dbReference type="Pfam" id="PF02770">
    <property type="entry name" value="Acyl-CoA_dh_M"/>
    <property type="match status" value="1"/>
</dbReference>
<keyword evidence="4 6" id="KW-0274">FAD</keyword>
<dbReference type="AlphaFoldDB" id="A0A2S7MWU1"/>
<feature type="domain" description="Acyl-CoA dehydrogenase/oxidase N-terminal" evidence="9">
    <location>
        <begin position="18"/>
        <end position="129"/>
    </location>
</feature>
<dbReference type="InterPro" id="IPR037069">
    <property type="entry name" value="AcylCoA_DH/ox_N_sf"/>
</dbReference>